<evidence type="ECO:0000313" key="1">
    <source>
        <dbReference type="EMBL" id="KAH9307941.1"/>
    </source>
</evidence>
<gene>
    <name evidence="1" type="ORF">KI387_035852</name>
</gene>
<proteinExistence type="predicted"/>
<organism evidence="1 2">
    <name type="scientific">Taxus chinensis</name>
    <name type="common">Chinese yew</name>
    <name type="synonym">Taxus wallichiana var. chinensis</name>
    <dbReference type="NCBI Taxonomy" id="29808"/>
    <lineage>
        <taxon>Eukaryota</taxon>
        <taxon>Viridiplantae</taxon>
        <taxon>Streptophyta</taxon>
        <taxon>Embryophyta</taxon>
        <taxon>Tracheophyta</taxon>
        <taxon>Spermatophyta</taxon>
        <taxon>Pinopsida</taxon>
        <taxon>Pinidae</taxon>
        <taxon>Conifers II</taxon>
        <taxon>Cupressales</taxon>
        <taxon>Taxaceae</taxon>
        <taxon>Taxus</taxon>
    </lineage>
</organism>
<evidence type="ECO:0000313" key="2">
    <source>
        <dbReference type="Proteomes" id="UP000824469"/>
    </source>
</evidence>
<sequence length="54" mass="5823">DVPDVILGLNEAYPDSLAPSHPNSSPTSVVVEEHVNFEGVDMDEFENVVEASPQ</sequence>
<dbReference type="AlphaFoldDB" id="A0AA38KPH0"/>
<accession>A0AA38KPH0</accession>
<reference evidence="1 2" key="1">
    <citation type="journal article" date="2021" name="Nat. Plants">
        <title>The Taxus genome provides insights into paclitaxel biosynthesis.</title>
        <authorList>
            <person name="Xiong X."/>
            <person name="Gou J."/>
            <person name="Liao Q."/>
            <person name="Li Y."/>
            <person name="Zhou Q."/>
            <person name="Bi G."/>
            <person name="Li C."/>
            <person name="Du R."/>
            <person name="Wang X."/>
            <person name="Sun T."/>
            <person name="Guo L."/>
            <person name="Liang H."/>
            <person name="Lu P."/>
            <person name="Wu Y."/>
            <person name="Zhang Z."/>
            <person name="Ro D.K."/>
            <person name="Shang Y."/>
            <person name="Huang S."/>
            <person name="Yan J."/>
        </authorList>
    </citation>
    <scope>NUCLEOTIDE SEQUENCE [LARGE SCALE GENOMIC DNA]</scope>
    <source>
        <strain evidence="1">Ta-2019</strain>
    </source>
</reference>
<name>A0AA38KPH0_TAXCH</name>
<feature type="non-terminal residue" evidence="1">
    <location>
        <position position="1"/>
    </location>
</feature>
<dbReference type="EMBL" id="JAHRHJ020000007">
    <property type="protein sequence ID" value="KAH9307941.1"/>
    <property type="molecule type" value="Genomic_DNA"/>
</dbReference>
<comment type="caution">
    <text evidence="1">The sequence shown here is derived from an EMBL/GenBank/DDBJ whole genome shotgun (WGS) entry which is preliminary data.</text>
</comment>
<keyword evidence="2" id="KW-1185">Reference proteome</keyword>
<dbReference type="Proteomes" id="UP000824469">
    <property type="component" value="Unassembled WGS sequence"/>
</dbReference>
<protein>
    <submittedName>
        <fullName evidence="1">Uncharacterized protein</fullName>
    </submittedName>
</protein>
<feature type="non-terminal residue" evidence="1">
    <location>
        <position position="54"/>
    </location>
</feature>